<protein>
    <submittedName>
        <fullName evidence="1">Uncharacterized protein</fullName>
    </submittedName>
</protein>
<dbReference type="AlphaFoldDB" id="A0A0A8Y8L7"/>
<evidence type="ECO:0000313" key="1">
    <source>
        <dbReference type="EMBL" id="JAD22094.1"/>
    </source>
</evidence>
<organism evidence="1">
    <name type="scientific">Arundo donax</name>
    <name type="common">Giant reed</name>
    <name type="synonym">Donax arundinaceus</name>
    <dbReference type="NCBI Taxonomy" id="35708"/>
    <lineage>
        <taxon>Eukaryota</taxon>
        <taxon>Viridiplantae</taxon>
        <taxon>Streptophyta</taxon>
        <taxon>Embryophyta</taxon>
        <taxon>Tracheophyta</taxon>
        <taxon>Spermatophyta</taxon>
        <taxon>Magnoliopsida</taxon>
        <taxon>Liliopsida</taxon>
        <taxon>Poales</taxon>
        <taxon>Poaceae</taxon>
        <taxon>PACMAD clade</taxon>
        <taxon>Arundinoideae</taxon>
        <taxon>Arundineae</taxon>
        <taxon>Arundo</taxon>
    </lineage>
</organism>
<reference evidence="1" key="1">
    <citation type="submission" date="2014-09" db="EMBL/GenBank/DDBJ databases">
        <authorList>
            <person name="Magalhaes I.L.F."/>
            <person name="Oliveira U."/>
            <person name="Santos F.R."/>
            <person name="Vidigal T.H.D.A."/>
            <person name="Brescovit A.D."/>
            <person name="Santos A.J."/>
        </authorList>
    </citation>
    <scope>NUCLEOTIDE SEQUENCE</scope>
    <source>
        <tissue evidence="1">Shoot tissue taken approximately 20 cm above the soil surface</tissue>
    </source>
</reference>
<accession>A0A0A8Y8L7</accession>
<reference evidence="1" key="2">
    <citation type="journal article" date="2015" name="Data Brief">
        <title>Shoot transcriptome of the giant reed, Arundo donax.</title>
        <authorList>
            <person name="Barrero R.A."/>
            <person name="Guerrero F.D."/>
            <person name="Moolhuijzen P."/>
            <person name="Goolsby J.A."/>
            <person name="Tidwell J."/>
            <person name="Bellgard S.E."/>
            <person name="Bellgard M.I."/>
        </authorList>
    </citation>
    <scope>NUCLEOTIDE SEQUENCE</scope>
    <source>
        <tissue evidence="1">Shoot tissue taken approximately 20 cm above the soil surface</tissue>
    </source>
</reference>
<dbReference type="EMBL" id="GBRH01275801">
    <property type="protein sequence ID" value="JAD22094.1"/>
    <property type="molecule type" value="Transcribed_RNA"/>
</dbReference>
<proteinExistence type="predicted"/>
<sequence length="42" mass="4863">MPLCVIENSIYSIRFVIQSHSIIFLDDWCIPYLDGQGSVLFE</sequence>
<name>A0A0A8Y8L7_ARUDO</name>